<feature type="signal peptide" evidence="1">
    <location>
        <begin position="1"/>
        <end position="20"/>
    </location>
</feature>
<organism evidence="2 3">
    <name type="scientific">Paenibacillus apis</name>
    <dbReference type="NCBI Taxonomy" id="1792174"/>
    <lineage>
        <taxon>Bacteria</taxon>
        <taxon>Bacillati</taxon>
        <taxon>Bacillota</taxon>
        <taxon>Bacilli</taxon>
        <taxon>Bacillales</taxon>
        <taxon>Paenibacillaceae</taxon>
        <taxon>Paenibacillus</taxon>
    </lineage>
</organism>
<proteinExistence type="predicted"/>
<evidence type="ECO:0000313" key="2">
    <source>
        <dbReference type="EMBL" id="GIO41342.1"/>
    </source>
</evidence>
<sequence>MRNRYAALFWLCLIPFLLTACTQHYKSDYIRKFDSYLDYSLGEYEVVEKEKIQWRADPLPTKGTGYWWLLTFKDDRSIEREFEFRNYGYSSGGDAANFGYAVMDYAVDLGQEQIVSDVLLAHFQPEEIGWDAYQTNSSHLSAVVHQEHIPRDSEYYASFVDAKKGLQLKSIRPEQLVNDWGVLYKFEFFTSIENEEKMKQLIAKAEAVLRDYAQYVDNYDLLPVELSGEETGDGYYGTYDRETDSFTWITMAEYLESLRYIDGHLKEVGKVIVNGKEYLVRENYKDEDIYVFANNISYSADTGQYHIDHFEDILTLLGYEVSFLGKGTYEWKSGADTYRVQKYGDWTLKKNGGDNLLQYSAHKSGGLSQSDLEMVSNAAVHMDEEQEALIVTGN</sequence>
<dbReference type="AlphaFoldDB" id="A0A919XYG3"/>
<keyword evidence="1" id="KW-0732">Signal</keyword>
<keyword evidence="3" id="KW-1185">Reference proteome</keyword>
<gene>
    <name evidence="2" type="ORF">J41TS4_11000</name>
</gene>
<evidence type="ECO:0000256" key="1">
    <source>
        <dbReference type="SAM" id="SignalP"/>
    </source>
</evidence>
<name>A0A919XYG3_9BACL</name>
<comment type="caution">
    <text evidence="2">The sequence shown here is derived from an EMBL/GenBank/DDBJ whole genome shotgun (WGS) entry which is preliminary data.</text>
</comment>
<dbReference type="PROSITE" id="PS51257">
    <property type="entry name" value="PROKAR_LIPOPROTEIN"/>
    <property type="match status" value="1"/>
</dbReference>
<feature type="chain" id="PRO_5038767010" evidence="1">
    <location>
        <begin position="21"/>
        <end position="394"/>
    </location>
</feature>
<reference evidence="2" key="1">
    <citation type="submission" date="2021-03" db="EMBL/GenBank/DDBJ databases">
        <title>Antimicrobial resistance genes in bacteria isolated from Japanese honey, and their potential for conferring macrolide and lincosamide resistance in the American foulbrood pathogen Paenibacillus larvae.</title>
        <authorList>
            <person name="Okamoto M."/>
            <person name="Kumagai M."/>
            <person name="Kanamori H."/>
            <person name="Takamatsu D."/>
        </authorList>
    </citation>
    <scope>NUCLEOTIDE SEQUENCE</scope>
    <source>
        <strain evidence="2">J41TS4</strain>
    </source>
</reference>
<evidence type="ECO:0000313" key="3">
    <source>
        <dbReference type="Proteomes" id="UP000678895"/>
    </source>
</evidence>
<dbReference type="EMBL" id="BORS01000003">
    <property type="protein sequence ID" value="GIO41342.1"/>
    <property type="molecule type" value="Genomic_DNA"/>
</dbReference>
<protein>
    <submittedName>
        <fullName evidence="2">Uncharacterized protein</fullName>
    </submittedName>
</protein>
<dbReference type="Proteomes" id="UP000678895">
    <property type="component" value="Unassembled WGS sequence"/>
</dbReference>
<dbReference type="RefSeq" id="WP_301625506.1">
    <property type="nucleotide sequence ID" value="NZ_BORS01000003.1"/>
</dbReference>
<accession>A0A919XYG3</accession>